<dbReference type="GO" id="GO:0036064">
    <property type="term" value="C:ciliary basal body"/>
    <property type="evidence" value="ECO:0007669"/>
    <property type="project" value="TreeGrafter"/>
</dbReference>
<feature type="compositionally biased region" description="Low complexity" evidence="5">
    <location>
        <begin position="15"/>
        <end position="25"/>
    </location>
</feature>
<keyword evidence="6" id="KW-1133">Transmembrane helix</keyword>
<dbReference type="eggNOG" id="KOG2157">
    <property type="taxonomic scope" value="Eukaryota"/>
</dbReference>
<dbReference type="OrthoDB" id="202825at2759"/>
<keyword evidence="2" id="KW-0547">Nucleotide-binding</keyword>
<protein>
    <recommendedName>
        <fullName evidence="9">Tubulin-tyrosine ligase</fullName>
    </recommendedName>
</protein>
<evidence type="ECO:0000256" key="5">
    <source>
        <dbReference type="SAM" id="MobiDB-lite"/>
    </source>
</evidence>
<evidence type="ECO:0008006" key="9">
    <source>
        <dbReference type="Google" id="ProtNLM"/>
    </source>
</evidence>
<reference evidence="7 8" key="1">
    <citation type="journal article" date="2012" name="Genome Biol.">
        <title>Genome and low-iron response of an oceanic diatom adapted to chronic iron limitation.</title>
        <authorList>
            <person name="Lommer M."/>
            <person name="Specht M."/>
            <person name="Roy A.S."/>
            <person name="Kraemer L."/>
            <person name="Andreson R."/>
            <person name="Gutowska M.A."/>
            <person name="Wolf J."/>
            <person name="Bergner S.V."/>
            <person name="Schilhabel M.B."/>
            <person name="Klostermeier U.C."/>
            <person name="Beiko R.G."/>
            <person name="Rosenstiel P."/>
            <person name="Hippler M."/>
            <person name="Laroche J."/>
        </authorList>
    </citation>
    <scope>NUCLEOTIDE SEQUENCE [LARGE SCALE GENOMIC DNA]</scope>
    <source>
        <strain evidence="7 8">CCMP1005</strain>
    </source>
</reference>
<dbReference type="GO" id="GO:0070740">
    <property type="term" value="F:tubulin-glutamic acid ligase activity"/>
    <property type="evidence" value="ECO:0007669"/>
    <property type="project" value="TreeGrafter"/>
</dbReference>
<organism evidence="7 8">
    <name type="scientific">Thalassiosira oceanica</name>
    <name type="common">Marine diatom</name>
    <dbReference type="NCBI Taxonomy" id="159749"/>
    <lineage>
        <taxon>Eukaryota</taxon>
        <taxon>Sar</taxon>
        <taxon>Stramenopiles</taxon>
        <taxon>Ochrophyta</taxon>
        <taxon>Bacillariophyta</taxon>
        <taxon>Coscinodiscophyceae</taxon>
        <taxon>Thalassiosirophycidae</taxon>
        <taxon>Thalassiosirales</taxon>
        <taxon>Thalassiosiraceae</taxon>
        <taxon>Thalassiosira</taxon>
    </lineage>
</organism>
<keyword evidence="4" id="KW-0175">Coiled coil</keyword>
<keyword evidence="6" id="KW-0472">Membrane</keyword>
<feature type="region of interest" description="Disordered" evidence="5">
    <location>
        <begin position="1147"/>
        <end position="1185"/>
    </location>
</feature>
<dbReference type="PROSITE" id="PS51221">
    <property type="entry name" value="TTL"/>
    <property type="match status" value="1"/>
</dbReference>
<feature type="compositionally biased region" description="Polar residues" evidence="5">
    <location>
        <begin position="1085"/>
        <end position="1099"/>
    </location>
</feature>
<evidence type="ECO:0000256" key="6">
    <source>
        <dbReference type="SAM" id="Phobius"/>
    </source>
</evidence>
<dbReference type="PANTHER" id="PTHR12241">
    <property type="entry name" value="TUBULIN POLYGLUTAMYLASE"/>
    <property type="match status" value="1"/>
</dbReference>
<dbReference type="SUPFAM" id="SSF56059">
    <property type="entry name" value="Glutathione synthetase ATP-binding domain-like"/>
    <property type="match status" value="1"/>
</dbReference>
<evidence type="ECO:0000256" key="1">
    <source>
        <dbReference type="ARBA" id="ARBA00022598"/>
    </source>
</evidence>
<keyword evidence="3" id="KW-0067">ATP-binding</keyword>
<feature type="compositionally biased region" description="Polar residues" evidence="5">
    <location>
        <begin position="1157"/>
        <end position="1169"/>
    </location>
</feature>
<feature type="compositionally biased region" description="Polar residues" evidence="5">
    <location>
        <begin position="605"/>
        <end position="617"/>
    </location>
</feature>
<proteinExistence type="predicted"/>
<feature type="region of interest" description="Disordered" evidence="5">
    <location>
        <begin position="1"/>
        <end position="102"/>
    </location>
</feature>
<feature type="region of interest" description="Disordered" evidence="5">
    <location>
        <begin position="281"/>
        <end position="307"/>
    </location>
</feature>
<evidence type="ECO:0000256" key="2">
    <source>
        <dbReference type="ARBA" id="ARBA00022741"/>
    </source>
</evidence>
<accession>K0SPC8</accession>
<feature type="transmembrane region" description="Helical" evidence="6">
    <location>
        <begin position="122"/>
        <end position="141"/>
    </location>
</feature>
<feature type="region of interest" description="Disordered" evidence="5">
    <location>
        <begin position="595"/>
        <end position="633"/>
    </location>
</feature>
<dbReference type="GO" id="GO:0005524">
    <property type="term" value="F:ATP binding"/>
    <property type="evidence" value="ECO:0007669"/>
    <property type="project" value="UniProtKB-KW"/>
</dbReference>
<dbReference type="PANTHER" id="PTHR12241:SF155">
    <property type="entry name" value="TUBULIN-TYROSINE LIGASE FAMILY PROTEIN"/>
    <property type="match status" value="1"/>
</dbReference>
<dbReference type="Proteomes" id="UP000266841">
    <property type="component" value="Unassembled WGS sequence"/>
</dbReference>
<gene>
    <name evidence="7" type="ORF">THAOC_16522</name>
</gene>
<sequence>MSRYTRLLNADHDQTASSASSPAPGAGTGDGPGEDPEQQPRGKLSKMSTMFASLKESATAAGGNMREGMSRATDSVKTGLGIPSGEASRDGESDAQSEASSMMDEVADYCPKMTYQQRITGFAISFTCGYLMTFMSFRWVMERICFFIGRFTNSALKQTFHQAGGGQPCAFRVPVHVRQHPLSHELGVPLRTLYFETFPFVPGGKQHLLWHPRDTLDSCVMDLSSFPLLRIDQLAGHDDSTLIEAEGQLEVMARGEQGDQQALASFITKLLHAIRHERARRRRAAEDNRLQRRLSPRKGSATTTFFVTSNSPSVGKSSFKARMRQHALSRSHEAEQKERLILDKKRARHAKLKAWREERESAKNKREALLQMEREVRRTKRAEKEKRALLLLTEMQKAADDAREAILVTGCSDLVEAAEMAAKAAAKVIEDGSASVLSASDDDDGSSVESLLDGGSRKVTARVEDVLETKTKQYPIDDLTSTEEGVYSNLADVSCCRSGSVNEDDPTSSDAAEGEQAVAIGTSLAGYVPDGDQLQSGELHDESSISTDDCEDDDSDHTTAFVGRVETDAQAQPEELTNIAGTVAHPSLCLKGPDCSEGIHVGEEPTQSPSPTPRNSTQQHHHHQPRTQNRASPCQLDIFTSVASGGAKTINTDLPSHECVLFTKNYEKSRVAYASSQEPIDDSGDEGDELDAFDRGLFYKVKSRRSDVSLIIARAFAHQSLAAIWRELPDQIEESSWNLLWVWGMPKRADFDNLLSFQKINRFRSTRGLTKKDLLAKNIRNKVASTKDESFMIMPLTYALPGEFSSFVAAFSSIGKSDRNLWIMKPVGLSRGRGISVISDIAQVSYSCPVVLQRYIADPFLPLANIKFDLRMYVLVTSFSPLEAFIYREGLARFATRAFSLQTLGDLRVHLTNTSIQREFGDILDTAHPAILAGKDGSGNKVSFTWLMGRLRSEGVNTEELWGRIVDCCRKALLAAGDVPHQPNAFEIFGFDLIFDKHRRCWLIEINSSPSLGCESELDFKVKGSLIKDTVLLVDPPRYDRRAVYDACKERLSNPKTMKGMQTNRRAHMGAIGPSLTGYVPDGDQLQSGELNDESSISTDDCEDDNSDHTTAFVGRVETDAQAQPEELTNIAGTVAHPSLCLKGPDCSEGIHVGEEPTQSPSPTPRNSTQQHHHHQPRTQNRASPCQLDIFTSVASGGAKTINTDLPSHECVLFTKNYEKSRVAYASSQEPIDDSGDEGDELDAFDRGLFYKVKSRRSDVSLIIARAFAHQSLAAIWRELPDQIEESSWNLLWVWGMPKRADFDNLLSFQKSTGTRLSMVWRVWHIQMAAS</sequence>
<feature type="region of interest" description="Disordered" evidence="5">
    <location>
        <begin position="526"/>
        <end position="557"/>
    </location>
</feature>
<keyword evidence="6" id="KW-0812">Transmembrane</keyword>
<dbReference type="InterPro" id="IPR004344">
    <property type="entry name" value="TTL/TTLL_fam"/>
</dbReference>
<evidence type="ECO:0000313" key="7">
    <source>
        <dbReference type="EMBL" id="EJK62851.1"/>
    </source>
</evidence>
<feature type="region of interest" description="Disordered" evidence="5">
    <location>
        <begin position="1071"/>
        <end position="1109"/>
    </location>
</feature>
<keyword evidence="8" id="KW-1185">Reference proteome</keyword>
<comment type="caution">
    <text evidence="7">The sequence shown here is derived from an EMBL/GenBank/DDBJ whole genome shotgun (WGS) entry which is preliminary data.</text>
</comment>
<evidence type="ECO:0000313" key="8">
    <source>
        <dbReference type="Proteomes" id="UP000266841"/>
    </source>
</evidence>
<feature type="coiled-coil region" evidence="4">
    <location>
        <begin position="352"/>
        <end position="385"/>
    </location>
</feature>
<evidence type="ECO:0000256" key="4">
    <source>
        <dbReference type="SAM" id="Coils"/>
    </source>
</evidence>
<evidence type="ECO:0000256" key="3">
    <source>
        <dbReference type="ARBA" id="ARBA00022840"/>
    </source>
</evidence>
<dbReference type="EMBL" id="AGNL01018586">
    <property type="protein sequence ID" value="EJK62851.1"/>
    <property type="molecule type" value="Genomic_DNA"/>
</dbReference>
<dbReference type="GO" id="GO:0000226">
    <property type="term" value="P:microtubule cytoskeleton organization"/>
    <property type="evidence" value="ECO:0007669"/>
    <property type="project" value="TreeGrafter"/>
</dbReference>
<keyword evidence="1" id="KW-0436">Ligase</keyword>
<dbReference type="Gene3D" id="3.30.470.20">
    <property type="entry name" value="ATP-grasp fold, B domain"/>
    <property type="match status" value="1"/>
</dbReference>
<feature type="region of interest" description="Disordered" evidence="5">
    <location>
        <begin position="436"/>
        <end position="455"/>
    </location>
</feature>
<dbReference type="GO" id="GO:0015631">
    <property type="term" value="F:tubulin binding"/>
    <property type="evidence" value="ECO:0007669"/>
    <property type="project" value="TreeGrafter"/>
</dbReference>
<name>K0SPC8_THAOC</name>
<dbReference type="Pfam" id="PF03133">
    <property type="entry name" value="TTL"/>
    <property type="match status" value="1"/>
</dbReference>